<evidence type="ECO:0000313" key="4">
    <source>
        <dbReference type="Proteomes" id="UP001595704"/>
    </source>
</evidence>
<organism evidence="3 4">
    <name type="scientific">Camelimonas fluminis</name>
    <dbReference type="NCBI Taxonomy" id="1576911"/>
    <lineage>
        <taxon>Bacteria</taxon>
        <taxon>Pseudomonadati</taxon>
        <taxon>Pseudomonadota</taxon>
        <taxon>Alphaproteobacteria</taxon>
        <taxon>Hyphomicrobiales</taxon>
        <taxon>Chelatococcaceae</taxon>
        <taxon>Camelimonas</taxon>
    </lineage>
</organism>
<name>A0ABV7UKY6_9HYPH</name>
<evidence type="ECO:0000256" key="1">
    <source>
        <dbReference type="SAM" id="MobiDB-lite"/>
    </source>
</evidence>
<sequence>MLVQTLPDRPQMTWLEFRMTRKRSRELDRQERLLWETVARTVTPLPGRPPPSLSAEPQPVEQIVSPPSQAQETASQPARKARSLRDLSVGPLAPAALPPMVAMARKERRAVVRGAVQIDAKLDLHGVRQDAAQHILRTFLLRSAAAGCRTVLVVTGKGAPARDDAPLWHGDRSERGVLRRLAPFILESTELRDIVLGYEVADQRHGGLGALYVRLRRRSR</sequence>
<comment type="caution">
    <text evidence="3">The sequence shown here is derived from an EMBL/GenBank/DDBJ whole genome shotgun (WGS) entry which is preliminary data.</text>
</comment>
<protein>
    <submittedName>
        <fullName evidence="3">Smr/MutS family protein</fullName>
    </submittedName>
</protein>
<dbReference type="InterPro" id="IPR002625">
    <property type="entry name" value="Smr_dom"/>
</dbReference>
<feature type="region of interest" description="Disordered" evidence="1">
    <location>
        <begin position="42"/>
        <end position="84"/>
    </location>
</feature>
<evidence type="ECO:0000313" key="3">
    <source>
        <dbReference type="EMBL" id="MFC3639131.1"/>
    </source>
</evidence>
<evidence type="ECO:0000259" key="2">
    <source>
        <dbReference type="PROSITE" id="PS50828"/>
    </source>
</evidence>
<accession>A0ABV7UKY6</accession>
<dbReference type="Proteomes" id="UP001595704">
    <property type="component" value="Unassembled WGS sequence"/>
</dbReference>
<feature type="domain" description="Smr" evidence="2">
    <location>
        <begin position="122"/>
        <end position="216"/>
    </location>
</feature>
<dbReference type="SUPFAM" id="SSF160443">
    <property type="entry name" value="SMR domain-like"/>
    <property type="match status" value="1"/>
</dbReference>
<dbReference type="EMBL" id="JBHRYC010000086">
    <property type="protein sequence ID" value="MFC3639131.1"/>
    <property type="molecule type" value="Genomic_DNA"/>
</dbReference>
<dbReference type="PANTHER" id="PTHR35562:SF2">
    <property type="entry name" value="DNA ENDONUCLEASE SMRA-RELATED"/>
    <property type="match status" value="1"/>
</dbReference>
<dbReference type="PROSITE" id="PS50828">
    <property type="entry name" value="SMR"/>
    <property type="match status" value="1"/>
</dbReference>
<dbReference type="InterPro" id="IPR036063">
    <property type="entry name" value="Smr_dom_sf"/>
</dbReference>
<dbReference type="Pfam" id="PF01713">
    <property type="entry name" value="Smr"/>
    <property type="match status" value="1"/>
</dbReference>
<feature type="compositionally biased region" description="Polar residues" evidence="1">
    <location>
        <begin position="65"/>
        <end position="76"/>
    </location>
</feature>
<dbReference type="RefSeq" id="WP_308432020.1">
    <property type="nucleotide sequence ID" value="NZ_BNCG01000003.1"/>
</dbReference>
<proteinExistence type="predicted"/>
<dbReference type="PANTHER" id="PTHR35562">
    <property type="entry name" value="DNA ENDONUCLEASE SMRA-RELATED"/>
    <property type="match status" value="1"/>
</dbReference>
<gene>
    <name evidence="3" type="ORF">ACFONL_17455</name>
</gene>
<reference evidence="4" key="1">
    <citation type="journal article" date="2019" name="Int. J. Syst. Evol. Microbiol.">
        <title>The Global Catalogue of Microorganisms (GCM) 10K type strain sequencing project: providing services to taxonomists for standard genome sequencing and annotation.</title>
        <authorList>
            <consortium name="The Broad Institute Genomics Platform"/>
            <consortium name="The Broad Institute Genome Sequencing Center for Infectious Disease"/>
            <person name="Wu L."/>
            <person name="Ma J."/>
        </authorList>
    </citation>
    <scope>NUCLEOTIDE SEQUENCE [LARGE SCALE GENOMIC DNA]</scope>
    <source>
        <strain evidence="4">KCTC 42282</strain>
    </source>
</reference>
<dbReference type="Gene3D" id="3.30.1370.110">
    <property type="match status" value="1"/>
</dbReference>
<keyword evidence="4" id="KW-1185">Reference proteome</keyword>